<dbReference type="Proteomes" id="UP000294702">
    <property type="component" value="Unassembled WGS sequence"/>
</dbReference>
<keyword evidence="5" id="KW-0472">Membrane</keyword>
<keyword evidence="12" id="KW-1185">Reference proteome</keyword>
<evidence type="ECO:0000259" key="9">
    <source>
        <dbReference type="Pfam" id="PF04575"/>
    </source>
</evidence>
<keyword evidence="2" id="KW-1134">Transmembrane beta strand</keyword>
<dbReference type="InterPro" id="IPR011990">
    <property type="entry name" value="TPR-like_helical_dom_sf"/>
</dbReference>
<gene>
    <name evidence="11" type="ORF">EV694_1617</name>
</gene>
<dbReference type="EMBL" id="SMFT01000003">
    <property type="protein sequence ID" value="TCJ98019.1"/>
    <property type="molecule type" value="Genomic_DNA"/>
</dbReference>
<evidence type="ECO:0000259" key="10">
    <source>
        <dbReference type="Pfam" id="PF24575"/>
    </source>
</evidence>
<feature type="chain" id="PRO_5020818638" evidence="8">
    <location>
        <begin position="24"/>
        <end position="481"/>
    </location>
</feature>
<keyword evidence="3" id="KW-0812">Transmembrane</keyword>
<reference evidence="11 12" key="1">
    <citation type="submission" date="2019-03" db="EMBL/GenBank/DDBJ databases">
        <title>Genomic Encyclopedia of Type Strains, Phase IV (KMG-IV): sequencing the most valuable type-strain genomes for metagenomic binning, comparative biology and taxonomic classification.</title>
        <authorList>
            <person name="Goeker M."/>
        </authorList>
    </citation>
    <scope>NUCLEOTIDE SEQUENCE [LARGE SCALE GENOMIC DNA]</scope>
    <source>
        <strain evidence="11 12">DSM 15534</strain>
    </source>
</reference>
<evidence type="ECO:0000256" key="4">
    <source>
        <dbReference type="ARBA" id="ARBA00022729"/>
    </source>
</evidence>
<dbReference type="Pfam" id="PF24575">
    <property type="entry name" value="TPR_Slam"/>
    <property type="match status" value="1"/>
</dbReference>
<comment type="subcellular location">
    <subcellularLocation>
        <location evidence="1">Cell outer membrane</location>
        <topology evidence="1">Multi-pass membrane protein</topology>
    </subcellularLocation>
</comment>
<proteinExistence type="inferred from homology"/>
<evidence type="ECO:0000256" key="5">
    <source>
        <dbReference type="ARBA" id="ARBA00023136"/>
    </source>
</evidence>
<evidence type="ECO:0000256" key="6">
    <source>
        <dbReference type="ARBA" id="ARBA00023237"/>
    </source>
</evidence>
<evidence type="ECO:0000313" key="12">
    <source>
        <dbReference type="Proteomes" id="UP000294702"/>
    </source>
</evidence>
<feature type="domain" description="Surface lipoprotein assembly modifier N-terminal TPR repeats region" evidence="10">
    <location>
        <begin position="63"/>
        <end position="166"/>
    </location>
</feature>
<feature type="signal peptide" evidence="8">
    <location>
        <begin position="1"/>
        <end position="23"/>
    </location>
</feature>
<comment type="similarity">
    <text evidence="7">Belongs to the Slam family.</text>
</comment>
<dbReference type="SUPFAM" id="SSF48452">
    <property type="entry name" value="TPR-like"/>
    <property type="match status" value="1"/>
</dbReference>
<protein>
    <submittedName>
        <fullName evidence="11">Uncharacterized protein DUF560</fullName>
    </submittedName>
</protein>
<comment type="caution">
    <text evidence="11">The sequence shown here is derived from an EMBL/GenBank/DDBJ whole genome shotgun (WGS) entry which is preliminary data.</text>
</comment>
<organism evidence="11 12">
    <name type="scientific">Volucribacter psittacicida</name>
    <dbReference type="NCBI Taxonomy" id="203482"/>
    <lineage>
        <taxon>Bacteria</taxon>
        <taxon>Pseudomonadati</taxon>
        <taxon>Pseudomonadota</taxon>
        <taxon>Gammaproteobacteria</taxon>
        <taxon>Pasteurellales</taxon>
        <taxon>Pasteurellaceae</taxon>
        <taxon>Volucribacter</taxon>
    </lineage>
</organism>
<evidence type="ECO:0000256" key="2">
    <source>
        <dbReference type="ARBA" id="ARBA00022452"/>
    </source>
</evidence>
<feature type="domain" description="Surface lipoprotein assembly modifier C-terminal" evidence="9">
    <location>
        <begin position="195"/>
        <end position="481"/>
    </location>
</feature>
<evidence type="ECO:0000256" key="8">
    <source>
        <dbReference type="SAM" id="SignalP"/>
    </source>
</evidence>
<evidence type="ECO:0000313" key="11">
    <source>
        <dbReference type="EMBL" id="TCJ98019.1"/>
    </source>
</evidence>
<evidence type="ECO:0000256" key="3">
    <source>
        <dbReference type="ARBA" id="ARBA00022692"/>
    </source>
</evidence>
<dbReference type="GO" id="GO:0009279">
    <property type="term" value="C:cell outer membrane"/>
    <property type="evidence" value="ECO:0007669"/>
    <property type="project" value="UniProtKB-SubCell"/>
</dbReference>
<evidence type="ECO:0000256" key="7">
    <source>
        <dbReference type="ARBA" id="ARBA00023609"/>
    </source>
</evidence>
<sequence length="481" mass="57240">MMKYTYQKIFLFCTALYTANTLAQAYAIKQQDPNEQFSSSMPKILDKPVYQHSLPEQKTPQNIELTEQQLAQQPELIKRGFIPALLENNAPAVKILYPLYHDLADPDPYLLDWGQAILDKEKGNYPQAIKLYRKLFAINPDILPLRYQLAQTLWLNNDNIAAKDQFEKLRAENISPQFNQLMDQYIDGLNKRDQWEISFGLNYISESNINNAPKTPYIGQWKTWQKESAKGLGYHLNLNKKWSLPHQLFSKFESQFYGKYYWDNQKYNELNLRLGIGLGYQNAQQQISLTPFVEKRWYAGGSQGSNSLKQYADNAGMRVYFSQWLSPNWQAISWLEYAEQRYKTRHHLNGNHYFWSNSLIYLPHSEQYWLIGADYQRDNTRDKDNAFDRKSLRLGWGQEWKWGISSFASFNYARRKYKAADFFNIQQKNNEYAMQISLWHRNIHFFGVTPRLTWQYQKYTSNHPLYQYDKNRLYLELSKRF</sequence>
<dbReference type="Gene3D" id="1.25.40.10">
    <property type="entry name" value="Tetratricopeptide repeat domain"/>
    <property type="match status" value="1"/>
</dbReference>
<name>A0A4R1FW45_9PAST</name>
<accession>A0A4R1FW45</accession>
<dbReference type="Pfam" id="PF04575">
    <property type="entry name" value="SlipAM"/>
    <property type="match status" value="1"/>
</dbReference>
<dbReference type="InterPro" id="IPR007655">
    <property type="entry name" value="Slam_C"/>
</dbReference>
<dbReference type="AlphaFoldDB" id="A0A4R1FW45"/>
<evidence type="ECO:0000256" key="1">
    <source>
        <dbReference type="ARBA" id="ARBA00004571"/>
    </source>
</evidence>
<keyword evidence="6" id="KW-0998">Cell outer membrane</keyword>
<dbReference type="InterPro" id="IPR057556">
    <property type="entry name" value="TPR_Slam"/>
</dbReference>
<keyword evidence="4 8" id="KW-0732">Signal</keyword>